<reference evidence="3" key="1">
    <citation type="submission" date="2020-10" db="EMBL/GenBank/DDBJ databases">
        <authorList>
            <person name="Gilroy R."/>
        </authorList>
    </citation>
    <scope>NUCLEOTIDE SEQUENCE</scope>
    <source>
        <strain evidence="3">21143</strain>
    </source>
</reference>
<protein>
    <recommendedName>
        <fullName evidence="5">Chromosome partition protein Smc</fullName>
    </recommendedName>
</protein>
<dbReference type="PROSITE" id="PS51257">
    <property type="entry name" value="PROKAR_LIPOPROTEIN"/>
    <property type="match status" value="1"/>
</dbReference>
<proteinExistence type="predicted"/>
<feature type="chain" id="PRO_5039480697" description="Chromosome partition protein Smc" evidence="2">
    <location>
        <begin position="25"/>
        <end position="952"/>
    </location>
</feature>
<feature type="coiled-coil region" evidence="1">
    <location>
        <begin position="80"/>
        <end position="203"/>
    </location>
</feature>
<keyword evidence="1" id="KW-0175">Coiled coil</keyword>
<evidence type="ECO:0000256" key="1">
    <source>
        <dbReference type="SAM" id="Coils"/>
    </source>
</evidence>
<dbReference type="Proteomes" id="UP000886722">
    <property type="component" value="Unassembled WGS sequence"/>
</dbReference>
<dbReference type="AlphaFoldDB" id="A0A9D1GGD0"/>
<reference evidence="3" key="2">
    <citation type="journal article" date="2021" name="PeerJ">
        <title>Extensive microbial diversity within the chicken gut microbiome revealed by metagenomics and culture.</title>
        <authorList>
            <person name="Gilroy R."/>
            <person name="Ravi A."/>
            <person name="Getino M."/>
            <person name="Pursley I."/>
            <person name="Horton D.L."/>
            <person name="Alikhan N.F."/>
            <person name="Baker D."/>
            <person name="Gharbi K."/>
            <person name="Hall N."/>
            <person name="Watson M."/>
            <person name="Adriaenssens E.M."/>
            <person name="Foster-Nyarko E."/>
            <person name="Jarju S."/>
            <person name="Secka A."/>
            <person name="Antonio M."/>
            <person name="Oren A."/>
            <person name="Chaudhuri R.R."/>
            <person name="La Ragione R."/>
            <person name="Hildebrand F."/>
            <person name="Pallen M.J."/>
        </authorList>
    </citation>
    <scope>NUCLEOTIDE SEQUENCE</scope>
    <source>
        <strain evidence="3">21143</strain>
    </source>
</reference>
<dbReference type="EMBL" id="DVKT01000049">
    <property type="protein sequence ID" value="HIT39664.1"/>
    <property type="molecule type" value="Genomic_DNA"/>
</dbReference>
<organism evidence="3 4">
    <name type="scientific">Candidatus Caccoplasma intestinavium</name>
    <dbReference type="NCBI Taxonomy" id="2840716"/>
    <lineage>
        <taxon>Bacteria</taxon>
        <taxon>Pseudomonadati</taxon>
        <taxon>Bacteroidota</taxon>
        <taxon>Bacteroidia</taxon>
        <taxon>Bacteroidales</taxon>
        <taxon>Bacteroidaceae</taxon>
        <taxon>Bacteroidaceae incertae sedis</taxon>
        <taxon>Candidatus Caccoplasma</taxon>
    </lineage>
</organism>
<sequence>MKKKFLTGMLLGTLALSATPFVVGCSDDDDISRLEEQVAANTNAATVDKNELLALINKTSAELTEQLELAVSGKADNQAVIELQKKVAALTEQLNSASGTATEQITSLISQINALVEQVDAVKGDLSVQKTELENQIAQLKQEIENANSEEIETLTQELTSLQNDLLAVKRMAENNGASIASLTQKITELENLSAKVSALESSSQTYAADIAAINATLSTLATSQELSTLDTELSGEIAAINQKLSSYVESSDYNALASRVNALEQYKNETLVAALNGKADAADMSNALARISSLELQIGQADITEIDNEIEQLKKDFKNIIGMANAQVQSFMYIPSNAERTVEFNYLFLKDGSKELKIAEPLPTQLAFRVSPASAAASFADNYAFSFEKYVQRADDDVFAIELAGADAKSGIVTFDVIVANPDDLSSSNTSWSSCIYLHSKNLSVDSSAVNTQITSDFFTMSAKREVLTNIYANSRNNIASQELIIEDGTTISYDTVLTDVNTVWSNGNRDLLASYNIKDYSVSYALTGTGKDYFKFENGVLSPKDTKNIDGDGATANIKSTLKVAGKSYDMTYAAVTLKAKTKFVGTFETEKFDYASEYSKSMSASAIAEEVNMTVENFMGNFEFTSSSQINKEDVFTYSEGHLTLKIPAKTPIAKNEQKVEAVFTGKDGNYRGKTVTLTATLQQVVPSYEISIKPDAPTILVNVTSPDKTTITGIEDITLDVEEYFMKTTNTDALDALYGERNYSFEINVSLEEGCKGVSQEGAVITVDQATYNGKNITVTSTVMVAGEKKDEVKKTFDVQRIITKWDGGTSKSFTLTKGTKLNLGEGFALSTTIGATLNNHEPIVLWKNGADVVWDTENGSLFANDVDVMTLYGLTSPSCTIKTKNVDSYINVDGFVIEMKEVETAPARDIVIEAVINVKSFWGEVEGMPSNGEIPVTITIPQSEWAK</sequence>
<evidence type="ECO:0008006" key="5">
    <source>
        <dbReference type="Google" id="ProtNLM"/>
    </source>
</evidence>
<evidence type="ECO:0000313" key="3">
    <source>
        <dbReference type="EMBL" id="HIT39664.1"/>
    </source>
</evidence>
<accession>A0A9D1GGD0</accession>
<evidence type="ECO:0000313" key="4">
    <source>
        <dbReference type="Proteomes" id="UP000886722"/>
    </source>
</evidence>
<gene>
    <name evidence="3" type="ORF">IAD06_06470</name>
</gene>
<keyword evidence="2" id="KW-0732">Signal</keyword>
<feature type="signal peptide" evidence="2">
    <location>
        <begin position="1"/>
        <end position="24"/>
    </location>
</feature>
<name>A0A9D1GGD0_9BACT</name>
<evidence type="ECO:0000256" key="2">
    <source>
        <dbReference type="SAM" id="SignalP"/>
    </source>
</evidence>
<comment type="caution">
    <text evidence="3">The sequence shown here is derived from an EMBL/GenBank/DDBJ whole genome shotgun (WGS) entry which is preliminary data.</text>
</comment>